<dbReference type="InterPro" id="IPR027417">
    <property type="entry name" value="P-loop_NTPase"/>
</dbReference>
<evidence type="ECO:0000256" key="2">
    <source>
        <dbReference type="ARBA" id="ARBA00022741"/>
    </source>
</evidence>
<keyword evidence="1" id="KW-0813">Transport</keyword>
<dbReference type="CDD" id="cd03214">
    <property type="entry name" value="ABC_Iron-Siderophores_B12_Hemin"/>
    <property type="match status" value="1"/>
</dbReference>
<evidence type="ECO:0000256" key="3">
    <source>
        <dbReference type="ARBA" id="ARBA00022840"/>
    </source>
</evidence>
<dbReference type="PROSITE" id="PS00211">
    <property type="entry name" value="ABC_TRANSPORTER_1"/>
    <property type="match status" value="1"/>
</dbReference>
<reference evidence="7 8" key="1">
    <citation type="submission" date="2019-07" db="EMBL/GenBank/DDBJ databases">
        <title>Genomic Encyclopedia of Type Strains, Phase IV (KMG-IV): sequencing the most valuable type-strain genomes for metagenomic binning, comparative biology and taxonomic classification.</title>
        <authorList>
            <person name="Goeker M."/>
        </authorList>
    </citation>
    <scope>NUCLEOTIDE SEQUENCE [LARGE SCALE GENOMIC DNA]</scope>
    <source>
        <strain evidence="7 8">SS015</strain>
    </source>
</reference>
<dbReference type="RefSeq" id="WP_148896346.1">
    <property type="nucleotide sequence ID" value="NZ_VNIB01000009.1"/>
</dbReference>
<dbReference type="Gene3D" id="3.40.50.300">
    <property type="entry name" value="P-loop containing nucleotide triphosphate hydrolases"/>
    <property type="match status" value="1"/>
</dbReference>
<accession>A0A5D3WIJ0</accession>
<dbReference type="PROSITE" id="PS50893">
    <property type="entry name" value="ABC_TRANSPORTER_2"/>
    <property type="match status" value="1"/>
</dbReference>
<dbReference type="OrthoDB" id="9809450at2"/>
<evidence type="ECO:0000256" key="5">
    <source>
        <dbReference type="ARBA" id="ARBA00037066"/>
    </source>
</evidence>
<dbReference type="PANTHER" id="PTHR42794">
    <property type="entry name" value="HEMIN IMPORT ATP-BINDING PROTEIN HMUV"/>
    <property type="match status" value="1"/>
</dbReference>
<evidence type="ECO:0000313" key="7">
    <source>
        <dbReference type="EMBL" id="TYO97703.1"/>
    </source>
</evidence>
<comment type="function">
    <text evidence="5">Part of the ABC transporter complex HmuTUV involved in hemin import. Responsible for energy coupling to the transport system.</text>
</comment>
<name>A0A5D3WIJ0_9BACT</name>
<evidence type="ECO:0000313" key="8">
    <source>
        <dbReference type="Proteomes" id="UP000324159"/>
    </source>
</evidence>
<dbReference type="Pfam" id="PF00005">
    <property type="entry name" value="ABC_tran"/>
    <property type="match status" value="1"/>
</dbReference>
<keyword evidence="4" id="KW-1278">Translocase</keyword>
<dbReference type="AlphaFoldDB" id="A0A5D3WIJ0"/>
<keyword evidence="2" id="KW-0547">Nucleotide-binding</keyword>
<dbReference type="InterPro" id="IPR003439">
    <property type="entry name" value="ABC_transporter-like_ATP-bd"/>
</dbReference>
<sequence length="414" mass="44591">MIRVERLHFAYGRQPVLRGLDLEVGPGEILAVLGPNGCGKSTLLRLLRGVLEPAAGRVLWQGREACRLGRRAMARLAAVVPQSPQVPFPYPVRELVAMGRFARRAGFFGATQADRRAVEKAMALTDTLQLAERQVTDLSGGELQRVLLARALAQQSPVLLLDEATSQLDLDHRLEIAELLVRLNREQGTTVIQVSHDLDLAAETSHRILLLAGDGMPVALGTPVEVFTSANLRRAFRVEVKVERNPYTGAPRAYPVGRGRGDGGGLPRVHLLCGGGSGGELLRRLHLAGAEISVGPLNRGDSDQELAAAIGLETVLVESFCPVSEPALQAAGELCRRAGALVVAPTVWGPGNLAVLEIARQAVERRIPVLLVDPRADRDYTGGRAWERLHAILRSGGQVVPDAEAVLQALRRED</sequence>
<comment type="caution">
    <text evidence="7">The sequence shown here is derived from an EMBL/GenBank/DDBJ whole genome shotgun (WGS) entry which is preliminary data.</text>
</comment>
<dbReference type="GO" id="GO:0016887">
    <property type="term" value="F:ATP hydrolysis activity"/>
    <property type="evidence" value="ECO:0007669"/>
    <property type="project" value="InterPro"/>
</dbReference>
<protein>
    <submittedName>
        <fullName evidence="7">Iron complex transport system ATP-binding protein</fullName>
    </submittedName>
</protein>
<dbReference type="InterPro" id="IPR017871">
    <property type="entry name" value="ABC_transporter-like_CS"/>
</dbReference>
<gene>
    <name evidence="7" type="ORF">EDC39_109107</name>
</gene>
<evidence type="ECO:0000256" key="1">
    <source>
        <dbReference type="ARBA" id="ARBA00022448"/>
    </source>
</evidence>
<dbReference type="Proteomes" id="UP000324159">
    <property type="component" value="Unassembled WGS sequence"/>
</dbReference>
<dbReference type="InterPro" id="IPR003593">
    <property type="entry name" value="AAA+_ATPase"/>
</dbReference>
<dbReference type="SMART" id="SM00382">
    <property type="entry name" value="AAA"/>
    <property type="match status" value="1"/>
</dbReference>
<dbReference type="SUPFAM" id="SSF52540">
    <property type="entry name" value="P-loop containing nucleoside triphosphate hydrolases"/>
    <property type="match status" value="1"/>
</dbReference>
<proteinExistence type="predicted"/>
<evidence type="ECO:0000256" key="4">
    <source>
        <dbReference type="ARBA" id="ARBA00022967"/>
    </source>
</evidence>
<dbReference type="GO" id="GO:0005524">
    <property type="term" value="F:ATP binding"/>
    <property type="evidence" value="ECO:0007669"/>
    <property type="project" value="UniProtKB-KW"/>
</dbReference>
<keyword evidence="8" id="KW-1185">Reference proteome</keyword>
<dbReference type="FunFam" id="3.40.50.300:FF:000134">
    <property type="entry name" value="Iron-enterobactin ABC transporter ATP-binding protein"/>
    <property type="match status" value="1"/>
</dbReference>
<organism evidence="7 8">
    <name type="scientific">Geothermobacter ehrlichii</name>
    <dbReference type="NCBI Taxonomy" id="213224"/>
    <lineage>
        <taxon>Bacteria</taxon>
        <taxon>Pseudomonadati</taxon>
        <taxon>Thermodesulfobacteriota</taxon>
        <taxon>Desulfuromonadia</taxon>
        <taxon>Desulfuromonadales</taxon>
        <taxon>Geothermobacteraceae</taxon>
        <taxon>Geothermobacter</taxon>
    </lineage>
</organism>
<feature type="domain" description="ABC transporter" evidence="6">
    <location>
        <begin position="2"/>
        <end position="238"/>
    </location>
</feature>
<dbReference type="PANTHER" id="PTHR42794:SF1">
    <property type="entry name" value="HEMIN IMPORT ATP-BINDING PROTEIN HMUV"/>
    <property type="match status" value="1"/>
</dbReference>
<dbReference type="EMBL" id="VNIB01000009">
    <property type="protein sequence ID" value="TYO97703.1"/>
    <property type="molecule type" value="Genomic_DNA"/>
</dbReference>
<keyword evidence="3 7" id="KW-0067">ATP-binding</keyword>
<evidence type="ECO:0000259" key="6">
    <source>
        <dbReference type="PROSITE" id="PS50893"/>
    </source>
</evidence>